<evidence type="ECO:0000313" key="2">
    <source>
        <dbReference type="Proteomes" id="UP000201826"/>
    </source>
</evidence>
<dbReference type="Proteomes" id="UP000201826">
    <property type="component" value="Segment"/>
</dbReference>
<dbReference type="KEGG" id="vg:29125788"/>
<accession>A0A142F2J5</accession>
<organism evidence="1 2">
    <name type="scientific">Mycobacterium phage Bipper</name>
    <dbReference type="NCBI Taxonomy" id="1805457"/>
    <lineage>
        <taxon>Viruses</taxon>
        <taxon>Duplodnaviria</taxon>
        <taxon>Heunggongvirae</taxon>
        <taxon>Uroviricota</taxon>
        <taxon>Caudoviricetes</taxon>
        <taxon>Bippervirus</taxon>
        <taxon>Bippervirus bipper</taxon>
    </lineage>
</organism>
<dbReference type="GeneID" id="29125788"/>
<reference evidence="2" key="1">
    <citation type="submission" date="2016-02" db="EMBL/GenBank/DDBJ databases">
        <authorList>
            <person name="Isern S."/>
            <person name="Barcellona C.M."/>
            <person name="Dozier K.D."/>
            <person name="Faust J.M."/>
            <person name="Fedrick A.J."/>
            <person name="Gagliardi L.E."/>
            <person name="Gatt S.M."/>
            <person name="Gleason P.S."/>
            <person name="Gomez E.A."/>
            <person name="Hoffman A.M."/>
            <person name="Jenkins M."/>
            <person name="Jones M.J."/>
            <person name="Lang J.F."/>
            <person name="Lequay S.M."/>
            <person name="Mars P.J."/>
            <person name="Mtchedlidze N."/>
            <person name="Osking Z.B."/>
            <person name="Paul L.M."/>
            <person name="Pica A.N."/>
            <person name="Robison M.D."/>
            <person name="Rodriguez D."/>
            <person name="Rosales K.A."/>
            <person name="Saravis L.E."/>
            <person name="Sisson B.M."/>
            <person name="Tan A.L."/>
            <person name="Voltaire R."/>
            <person name="Michael S.F."/>
            <person name="Warner M.H."/>
            <person name="Bradley K.W."/>
            <person name="Asai D.J."/>
            <person name="Bowman C.A."/>
            <person name="Russell D.A."/>
            <person name="Pope W.H."/>
            <person name="Jacobs-Sera D."/>
            <person name="Hendrix R.W."/>
            <person name="Hatfull G.F."/>
        </authorList>
    </citation>
    <scope>NUCLEOTIDE SEQUENCE [LARGE SCALE GENOMIC DNA]</scope>
</reference>
<dbReference type="RefSeq" id="YP_009303214.1">
    <property type="nucleotide sequence ID" value="NC_031253.1"/>
</dbReference>
<proteinExistence type="predicted"/>
<sequence length="81" mass="9055">MTPNEHYTEAERLLAKGVEVVNRIGALAEKRDATTVYDQTYDQLTEQMDELGQKVMGIWAQAQVHATLANAPLEQIEVVGR</sequence>
<dbReference type="OrthoDB" id="28609at10239"/>
<evidence type="ECO:0000313" key="1">
    <source>
        <dbReference type="EMBL" id="AMQ67002.1"/>
    </source>
</evidence>
<protein>
    <submittedName>
        <fullName evidence="1">Uncharacterized protein</fullName>
    </submittedName>
</protein>
<keyword evidence="2" id="KW-1185">Reference proteome</keyword>
<gene>
    <name evidence="1" type="primary">67</name>
    <name evidence="1" type="ORF">SEA_BIPPER_67</name>
</gene>
<name>A0A142F2J5_9CAUD</name>
<dbReference type="EMBL" id="KU728633">
    <property type="protein sequence ID" value="AMQ67002.1"/>
    <property type="molecule type" value="Genomic_DNA"/>
</dbReference>